<gene>
    <name evidence="2" type="ORF">KTC_11930</name>
</gene>
<evidence type="ECO:0000313" key="2">
    <source>
        <dbReference type="EMBL" id="BBH86442.1"/>
    </source>
</evidence>
<dbReference type="SUPFAM" id="SSF53474">
    <property type="entry name" value="alpha/beta-Hydrolases"/>
    <property type="match status" value="1"/>
</dbReference>
<dbReference type="EMBL" id="AP019376">
    <property type="protein sequence ID" value="BBH86442.1"/>
    <property type="molecule type" value="Genomic_DNA"/>
</dbReference>
<dbReference type="InterPro" id="IPR050261">
    <property type="entry name" value="FrsA_esterase"/>
</dbReference>
<dbReference type="InterPro" id="IPR029058">
    <property type="entry name" value="AB_hydrolase_fold"/>
</dbReference>
<organism evidence="2">
    <name type="scientific">Thermosporothrix sp. COM3</name>
    <dbReference type="NCBI Taxonomy" id="2490863"/>
    <lineage>
        <taxon>Bacteria</taxon>
        <taxon>Bacillati</taxon>
        <taxon>Chloroflexota</taxon>
        <taxon>Ktedonobacteria</taxon>
        <taxon>Ktedonobacterales</taxon>
        <taxon>Thermosporotrichaceae</taxon>
        <taxon>Thermosporothrix</taxon>
    </lineage>
</organism>
<evidence type="ECO:0000259" key="1">
    <source>
        <dbReference type="Pfam" id="PF00326"/>
    </source>
</evidence>
<sequence length="152" mass="16461">MKEESPAFRSGECQFFKAGKDDQPRATVIVSGGGDGHGEEVYFLGGVPEALTRGLNVLLFHGPGQRGLLHRHPEQIMRADAEVPFGAVIEYALSRSDVDHKRLAIYGMSFGGYLTPRAAAHDSRIKALIANAPIRNFYDLLSKKSAGGGSYQ</sequence>
<name>A0A455SHS3_9CHLR</name>
<dbReference type="InterPro" id="IPR001375">
    <property type="entry name" value="Peptidase_S9_cat"/>
</dbReference>
<feature type="domain" description="Peptidase S9 prolyl oligopeptidase catalytic" evidence="1">
    <location>
        <begin position="53"/>
        <end position="138"/>
    </location>
</feature>
<dbReference type="AlphaFoldDB" id="A0A455SHS3"/>
<accession>A0A455SHS3</accession>
<dbReference type="PANTHER" id="PTHR22946:SF12">
    <property type="entry name" value="CONIDIAL PIGMENT BIOSYNTHESIS PROTEIN AYG1 (AFU_ORTHOLOGUE AFUA_2G17550)"/>
    <property type="match status" value="1"/>
</dbReference>
<dbReference type="Gene3D" id="3.40.50.1820">
    <property type="entry name" value="alpha/beta hydrolase"/>
    <property type="match status" value="1"/>
</dbReference>
<protein>
    <recommendedName>
        <fullName evidence="1">Peptidase S9 prolyl oligopeptidase catalytic domain-containing protein</fullName>
    </recommendedName>
</protein>
<dbReference type="GO" id="GO:0008236">
    <property type="term" value="F:serine-type peptidase activity"/>
    <property type="evidence" value="ECO:0007669"/>
    <property type="project" value="InterPro"/>
</dbReference>
<reference evidence="2" key="1">
    <citation type="submission" date="2018-12" db="EMBL/GenBank/DDBJ databases">
        <title>Novel natural products biosynthetic potential of the class Ktedonobacteria.</title>
        <authorList>
            <person name="Zheng Y."/>
            <person name="Saitou A."/>
            <person name="Wang C.M."/>
            <person name="Toyoda A."/>
            <person name="Minakuchi Y."/>
            <person name="Sekiguchi Y."/>
            <person name="Ueda K."/>
            <person name="Takano H."/>
            <person name="Sakai Y."/>
            <person name="Yokota A."/>
            <person name="Yabe S."/>
        </authorList>
    </citation>
    <scope>NUCLEOTIDE SEQUENCE</scope>
    <source>
        <strain evidence="2">COM3</strain>
    </source>
</reference>
<proteinExistence type="predicted"/>
<dbReference type="GO" id="GO:0006508">
    <property type="term" value="P:proteolysis"/>
    <property type="evidence" value="ECO:0007669"/>
    <property type="project" value="InterPro"/>
</dbReference>
<dbReference type="PANTHER" id="PTHR22946">
    <property type="entry name" value="DIENELACTONE HYDROLASE DOMAIN-CONTAINING PROTEIN-RELATED"/>
    <property type="match status" value="1"/>
</dbReference>
<dbReference type="Pfam" id="PF00326">
    <property type="entry name" value="Peptidase_S9"/>
    <property type="match status" value="1"/>
</dbReference>